<dbReference type="InterPro" id="IPR000997">
    <property type="entry name" value="Cholinesterase"/>
</dbReference>
<organism evidence="10">
    <name type="scientific">Heligmosomoides polygyrus bakeri</name>
    <name type="common">Parasitic nematode worm</name>
    <name type="synonym">Heligmosomoides bakeri</name>
    <dbReference type="NCBI Taxonomy" id="375939"/>
    <lineage>
        <taxon>Eukaryota</taxon>
        <taxon>Metazoa</taxon>
        <taxon>Ecdysozoa</taxon>
        <taxon>Nematoda</taxon>
        <taxon>Chromadorea</taxon>
        <taxon>Rhabditida</taxon>
        <taxon>Rhabditina</taxon>
        <taxon>Rhabditomorpha</taxon>
        <taxon>Strongyloidea</taxon>
        <taxon>Heligmosomidae</taxon>
        <taxon>Heligmosomoides</taxon>
    </lineage>
</organism>
<dbReference type="FunFam" id="3.40.50.1820:FF:000029">
    <property type="entry name" value="Acetylcholinesterase"/>
    <property type="match status" value="1"/>
</dbReference>
<evidence type="ECO:0000256" key="2">
    <source>
        <dbReference type="ARBA" id="ARBA00022487"/>
    </source>
</evidence>
<dbReference type="GO" id="GO:0006581">
    <property type="term" value="P:acetylcholine catabolic process"/>
    <property type="evidence" value="ECO:0007669"/>
    <property type="project" value="TreeGrafter"/>
</dbReference>
<feature type="active site" description="Charge relay system" evidence="7">
    <location>
        <position position="481"/>
    </location>
</feature>
<accession>F6LW93</accession>
<evidence type="ECO:0000256" key="5">
    <source>
        <dbReference type="ARBA" id="ARBA00023157"/>
    </source>
</evidence>
<evidence type="ECO:0000259" key="9">
    <source>
        <dbReference type="Pfam" id="PF00135"/>
    </source>
</evidence>
<dbReference type="Gene3D" id="3.40.50.1820">
    <property type="entry name" value="alpha/beta hydrolase"/>
    <property type="match status" value="1"/>
</dbReference>
<keyword evidence="3 8" id="KW-0378">Hydrolase</keyword>
<proteinExistence type="evidence at transcript level"/>
<dbReference type="ESTHER" id="9bila-f6lw93">
    <property type="family name" value="ACHE"/>
</dbReference>
<name>F6LW93_HELBE</name>
<dbReference type="GO" id="GO:0005886">
    <property type="term" value="C:plasma membrane"/>
    <property type="evidence" value="ECO:0007669"/>
    <property type="project" value="TreeGrafter"/>
</dbReference>
<sequence length="580" mass="64049">MPRLLHLLLLSLVLNAIGCVGDSHNDPVVKTSLGKIRGILKEYGGTKVQAYLGVPYAEPPVGCLRFQPPEPIRKPWNGELLAKSLAKTCYQTPDKTFPNFKGSEMWNPPTEISEDCLSMNIWVPENPSGAVLVWIFGRAFSNGSPSLGLYDGTVLAATTRAIVVNINYRQGPFGFLFLGHQSPVPGNMGLLDQQTALQWINKHIESFGGDPSQVTLIGESAGAASATSHLAAPGSHKYFSKIVANSGSILHPWATRPAEAVLSLSMQLARELDCAPSDGVSTVSIHACLIALSAEAIQAKSNEISSKVGRNMTFPFVPIMEDKNFFKKHLYDSMYKGLIKKNVSVIIGNVKDEGTLWLPYYLSNSGFKFNEKVDVNSKENAAPLDEEKYKESVHSFASYFANSPDAENILLTTYRDASPKEDFQLQLRDGVAQLVGDLFFTCSVKEFADLLAKNIEGSVYTYYFVKRSSANPWPKWMGVMHGYEIEYEFGQPFSNPSLYDQSQLDEEQKVSRHLMSLISSFAKTGTPAPYWPTYDSHSKNSLVIGASNSINGYELIQNFRNKYCSAIDDAKVAARKRQEL</sequence>
<evidence type="ECO:0000256" key="1">
    <source>
        <dbReference type="ARBA" id="ARBA00005964"/>
    </source>
</evidence>
<dbReference type="GO" id="GO:0005615">
    <property type="term" value="C:extracellular space"/>
    <property type="evidence" value="ECO:0007669"/>
    <property type="project" value="TreeGrafter"/>
</dbReference>
<keyword evidence="2" id="KW-0719">Serine esterase</keyword>
<protein>
    <recommendedName>
        <fullName evidence="8">Carboxylic ester hydrolase</fullName>
        <ecNumber evidence="8">3.1.1.-</ecNumber>
    </recommendedName>
</protein>
<evidence type="ECO:0000256" key="8">
    <source>
        <dbReference type="RuleBase" id="RU361235"/>
    </source>
</evidence>
<keyword evidence="8" id="KW-0732">Signal</keyword>
<feature type="active site" description="Charge relay system" evidence="7">
    <location>
        <position position="353"/>
    </location>
</feature>
<dbReference type="GO" id="GO:0019695">
    <property type="term" value="P:choline metabolic process"/>
    <property type="evidence" value="ECO:0007669"/>
    <property type="project" value="TreeGrafter"/>
</dbReference>
<dbReference type="PROSITE" id="PS00122">
    <property type="entry name" value="CARBOXYLESTERASE_B_1"/>
    <property type="match status" value="1"/>
</dbReference>
<comment type="similarity">
    <text evidence="1 8">Belongs to the type-B carboxylesterase/lipase family.</text>
</comment>
<evidence type="ECO:0000256" key="7">
    <source>
        <dbReference type="PIRSR" id="PIRSR600997-1"/>
    </source>
</evidence>
<feature type="chain" id="PRO_5005129830" description="Carboxylic ester hydrolase" evidence="8">
    <location>
        <begin position="22"/>
        <end position="580"/>
    </location>
</feature>
<dbReference type="GO" id="GO:0003990">
    <property type="term" value="F:acetylcholinesterase activity"/>
    <property type="evidence" value="ECO:0007669"/>
    <property type="project" value="UniProtKB-EC"/>
</dbReference>
<feature type="domain" description="Carboxylesterase type B" evidence="9">
    <location>
        <begin position="26"/>
        <end position="549"/>
    </location>
</feature>
<evidence type="ECO:0000313" key="10">
    <source>
        <dbReference type="EMBL" id="AEF32257.1"/>
    </source>
</evidence>
<feature type="active site" description="Acyl-ester intermediate" evidence="7">
    <location>
        <position position="220"/>
    </location>
</feature>
<dbReference type="PANTHER" id="PTHR43918:SF15">
    <property type="entry name" value="CARBOXYLIC ESTER HYDROLASE"/>
    <property type="match status" value="1"/>
</dbReference>
<dbReference type="InterPro" id="IPR029058">
    <property type="entry name" value="AB_hydrolase_fold"/>
</dbReference>
<evidence type="ECO:0000256" key="6">
    <source>
        <dbReference type="ARBA" id="ARBA00048484"/>
    </source>
</evidence>
<dbReference type="InterPro" id="IPR002018">
    <property type="entry name" value="CarbesteraseB"/>
</dbReference>
<evidence type="ECO:0000256" key="3">
    <source>
        <dbReference type="ARBA" id="ARBA00022801"/>
    </source>
</evidence>
<dbReference type="AlphaFoldDB" id="F6LW93"/>
<dbReference type="EMBL" id="JF439067">
    <property type="protein sequence ID" value="AEF32257.1"/>
    <property type="molecule type" value="mRNA"/>
</dbReference>
<dbReference type="EC" id="3.1.1.-" evidence="8"/>
<dbReference type="SUPFAM" id="SSF53474">
    <property type="entry name" value="alpha/beta-Hydrolases"/>
    <property type="match status" value="1"/>
</dbReference>
<reference evidence="10" key="1">
    <citation type="submission" date="2011-02" db="EMBL/GenBank/DDBJ databases">
        <title>Heligmosomoides polygyrus as a model for gastrointestinal nematode infections: Proteomic analysis reveals dominance of venom allergen homologues among adult excretory-secretory (HES) products.</title>
        <authorList>
            <person name="Hewitson J.P."/>
            <person name="Harcus Y."/>
            <person name="Maizels R.M."/>
        </authorList>
    </citation>
    <scope>NUCLEOTIDE SEQUENCE</scope>
</reference>
<feature type="signal peptide" evidence="8">
    <location>
        <begin position="1"/>
        <end position="21"/>
    </location>
</feature>
<gene>
    <name evidence="10" type="primary">ACE-1</name>
</gene>
<dbReference type="PRINTS" id="PR00878">
    <property type="entry name" value="CHOLNESTRASE"/>
</dbReference>
<keyword evidence="4" id="KW-0531">Neurotransmitter degradation</keyword>
<dbReference type="Pfam" id="PF00135">
    <property type="entry name" value="COesterase"/>
    <property type="match status" value="1"/>
</dbReference>
<dbReference type="PANTHER" id="PTHR43918">
    <property type="entry name" value="ACETYLCHOLINESTERASE"/>
    <property type="match status" value="1"/>
</dbReference>
<comment type="catalytic activity">
    <reaction evidence="6">
        <text>acetylcholine + H2O = choline + acetate + H(+)</text>
        <dbReference type="Rhea" id="RHEA:17561"/>
        <dbReference type="ChEBI" id="CHEBI:15354"/>
        <dbReference type="ChEBI" id="CHEBI:15355"/>
        <dbReference type="ChEBI" id="CHEBI:15377"/>
        <dbReference type="ChEBI" id="CHEBI:15378"/>
        <dbReference type="ChEBI" id="CHEBI:30089"/>
        <dbReference type="EC" id="3.1.1.7"/>
    </reaction>
</comment>
<dbReference type="InterPro" id="IPR050654">
    <property type="entry name" value="AChE-related_enzymes"/>
</dbReference>
<keyword evidence="5" id="KW-1015">Disulfide bond</keyword>
<evidence type="ECO:0000256" key="4">
    <source>
        <dbReference type="ARBA" id="ARBA00022867"/>
    </source>
</evidence>
<dbReference type="InterPro" id="IPR019826">
    <property type="entry name" value="Carboxylesterase_B_AS"/>
</dbReference>